<gene>
    <name evidence="1" type="ORF">SAMN04488137_4590</name>
</gene>
<proteinExistence type="predicted"/>
<accession>A0A1H0BNZ3</accession>
<evidence type="ECO:0000313" key="2">
    <source>
        <dbReference type="Proteomes" id="UP000199544"/>
    </source>
</evidence>
<name>A0A1H0BNZ3_9BACL</name>
<organism evidence="1 2">
    <name type="scientific">Fictibacillus solisalsi</name>
    <dbReference type="NCBI Taxonomy" id="459525"/>
    <lineage>
        <taxon>Bacteria</taxon>
        <taxon>Bacillati</taxon>
        <taxon>Bacillota</taxon>
        <taxon>Bacilli</taxon>
        <taxon>Bacillales</taxon>
        <taxon>Fictibacillaceae</taxon>
        <taxon>Fictibacillus</taxon>
    </lineage>
</organism>
<dbReference type="AlphaFoldDB" id="A0A1H0BNZ3"/>
<keyword evidence="2" id="KW-1185">Reference proteome</keyword>
<dbReference type="Proteomes" id="UP000199544">
    <property type="component" value="Unassembled WGS sequence"/>
</dbReference>
<evidence type="ECO:0000313" key="1">
    <source>
        <dbReference type="EMBL" id="SDN47344.1"/>
    </source>
</evidence>
<sequence>MDKKNVDSKEKEAHKNQDMKSRALREYYLLEDSLQYDKPHWEQLYFTRFQRMFWGKF</sequence>
<dbReference type="EMBL" id="FNHW01000005">
    <property type="protein sequence ID" value="SDN47344.1"/>
    <property type="molecule type" value="Genomic_DNA"/>
</dbReference>
<protein>
    <submittedName>
        <fullName evidence="1">Uncharacterized protein</fullName>
    </submittedName>
</protein>
<dbReference type="RefSeq" id="WP_170834467.1">
    <property type="nucleotide sequence ID" value="NZ_FNHW01000005.1"/>
</dbReference>
<reference evidence="2" key="1">
    <citation type="submission" date="2016-10" db="EMBL/GenBank/DDBJ databases">
        <authorList>
            <person name="Varghese N."/>
            <person name="Submissions S."/>
        </authorList>
    </citation>
    <scope>NUCLEOTIDE SEQUENCE [LARGE SCALE GENOMIC DNA]</scope>
    <source>
        <strain evidence="2">CGMCC 1.6854</strain>
    </source>
</reference>